<dbReference type="EMBL" id="MCFC01000027">
    <property type="protein sequence ID" value="ORY29127.1"/>
    <property type="molecule type" value="Genomic_DNA"/>
</dbReference>
<accession>A0A1Y2B3S7</accession>
<comment type="caution">
    <text evidence="2">The sequence shown here is derived from an EMBL/GenBank/DDBJ whole genome shotgun (WGS) entry which is preliminary data.</text>
</comment>
<dbReference type="OrthoDB" id="2587170at2759"/>
<keyword evidence="3" id="KW-1185">Reference proteome</keyword>
<keyword evidence="1" id="KW-0812">Transmembrane</keyword>
<evidence type="ECO:0000313" key="3">
    <source>
        <dbReference type="Proteomes" id="UP000193986"/>
    </source>
</evidence>
<gene>
    <name evidence="2" type="ORF">BCR39DRAFT_177579</name>
</gene>
<proteinExistence type="predicted"/>
<feature type="transmembrane region" description="Helical" evidence="1">
    <location>
        <begin position="12"/>
        <end position="30"/>
    </location>
</feature>
<reference evidence="2 3" key="1">
    <citation type="submission" date="2016-07" db="EMBL/GenBank/DDBJ databases">
        <title>Pervasive Adenine N6-methylation of Active Genes in Fungi.</title>
        <authorList>
            <consortium name="DOE Joint Genome Institute"/>
            <person name="Mondo S.J."/>
            <person name="Dannebaum R.O."/>
            <person name="Kuo R.C."/>
            <person name="Labutti K."/>
            <person name="Haridas S."/>
            <person name="Kuo A."/>
            <person name="Salamov A."/>
            <person name="Ahrendt S.R."/>
            <person name="Lipzen A."/>
            <person name="Sullivan W."/>
            <person name="Andreopoulos W.B."/>
            <person name="Clum A."/>
            <person name="Lindquist E."/>
            <person name="Daum C."/>
            <person name="Ramamoorthy G.K."/>
            <person name="Gryganskyi A."/>
            <person name="Culley D."/>
            <person name="Magnuson J.K."/>
            <person name="James T.Y."/>
            <person name="O'Malley M.A."/>
            <person name="Stajich J.E."/>
            <person name="Spatafora J.W."/>
            <person name="Visel A."/>
            <person name="Grigoriev I.V."/>
        </authorList>
    </citation>
    <scope>NUCLEOTIDE SEQUENCE [LARGE SCALE GENOMIC DNA]</scope>
    <source>
        <strain evidence="2 3">68-887.2</strain>
    </source>
</reference>
<organism evidence="2 3">
    <name type="scientific">Naematelia encephala</name>
    <dbReference type="NCBI Taxonomy" id="71784"/>
    <lineage>
        <taxon>Eukaryota</taxon>
        <taxon>Fungi</taxon>
        <taxon>Dikarya</taxon>
        <taxon>Basidiomycota</taxon>
        <taxon>Agaricomycotina</taxon>
        <taxon>Tremellomycetes</taxon>
        <taxon>Tremellales</taxon>
        <taxon>Naemateliaceae</taxon>
        <taxon>Naematelia</taxon>
    </lineage>
</organism>
<protein>
    <submittedName>
        <fullName evidence="2">Uncharacterized protein</fullName>
    </submittedName>
</protein>
<dbReference type="AlphaFoldDB" id="A0A1Y2B3S7"/>
<name>A0A1Y2B3S7_9TREE</name>
<dbReference type="InParanoid" id="A0A1Y2B3S7"/>
<evidence type="ECO:0000256" key="1">
    <source>
        <dbReference type="SAM" id="Phobius"/>
    </source>
</evidence>
<dbReference type="Proteomes" id="UP000193986">
    <property type="component" value="Unassembled WGS sequence"/>
</dbReference>
<evidence type="ECO:0000313" key="2">
    <source>
        <dbReference type="EMBL" id="ORY29127.1"/>
    </source>
</evidence>
<keyword evidence="1" id="KW-1133">Transmembrane helix</keyword>
<sequence length="132" mass="14713">MRISGPLTISWLLYISMSISFTLLTHAVVLPTTTTLPQRPLIQNLPNICPALSVSCVKDGDWRHPIGSLGSKPFCRQGIRCNQCEGHKNTRECNRTFEACQGITVWCGLVVNVFDEAKTITYSIIKHSSIHE</sequence>
<keyword evidence="1" id="KW-0472">Membrane</keyword>